<organism evidence="3 4">
    <name type="scientific">Staphylococcus epidermidis</name>
    <dbReference type="NCBI Taxonomy" id="1282"/>
    <lineage>
        <taxon>Bacteria</taxon>
        <taxon>Bacillati</taxon>
        <taxon>Bacillota</taxon>
        <taxon>Bacilli</taxon>
        <taxon>Bacillales</taxon>
        <taxon>Staphylococcaceae</taxon>
        <taxon>Staphylococcus</taxon>
    </lineage>
</organism>
<proteinExistence type="predicted"/>
<gene>
    <name evidence="3" type="ORF">H3963_08230</name>
</gene>
<dbReference type="OrthoDB" id="2285053at2"/>
<sequence length="189" mass="22177">MKGTQFMYCSNCGNKLEINQKFCDNCGNKIEVNDLKNYDSSYSQNDNINYSPVSNINKKPWQLYLDTWKHIFNYQGVTSRRGFWWAFLFHDISLALVSGVFGRSTILTFFLRIIIFLPILSSAVRRMRDVNKPIFIPYVLIIGSLVFNEYMFNPYILLIPRIILFITMIIFIVFACFETTGNSNRKRIN</sequence>
<name>A0A8X8FX31_STAEP</name>
<comment type="caution">
    <text evidence="3">The sequence shown here is derived from an EMBL/GenBank/DDBJ whole genome shotgun (WGS) entry which is preliminary data.</text>
</comment>
<dbReference type="GO" id="GO:0016020">
    <property type="term" value="C:membrane"/>
    <property type="evidence" value="ECO:0007669"/>
    <property type="project" value="InterPro"/>
</dbReference>
<evidence type="ECO:0000259" key="2">
    <source>
        <dbReference type="Pfam" id="PF13240"/>
    </source>
</evidence>
<dbReference type="Pfam" id="PF13240">
    <property type="entry name" value="Zn_Ribbon_1"/>
    <property type="match status" value="1"/>
</dbReference>
<feature type="transmembrane region" description="Helical" evidence="1">
    <location>
        <begin position="158"/>
        <end position="177"/>
    </location>
</feature>
<dbReference type="EMBL" id="JACGQI010000013">
    <property type="protein sequence ID" value="MBF2230411.1"/>
    <property type="molecule type" value="Genomic_DNA"/>
</dbReference>
<accession>A0A8X8FX31</accession>
<evidence type="ECO:0000256" key="1">
    <source>
        <dbReference type="SAM" id="Phobius"/>
    </source>
</evidence>
<reference evidence="3" key="1">
    <citation type="submission" date="2020-08" db="EMBL/GenBank/DDBJ databases">
        <title>Changes in the skin microbiome associated with squamous cell carcinoma in transplant recipients.</title>
        <authorList>
            <person name="Zaugg J."/>
            <person name="Krueger A."/>
            <person name="Lachner N."/>
        </authorList>
    </citation>
    <scope>NUCLEOTIDE SEQUENCE</scope>
    <source>
        <strain evidence="3">R5988</strain>
    </source>
</reference>
<keyword evidence="1" id="KW-1133">Transmembrane helix</keyword>
<evidence type="ECO:0000313" key="4">
    <source>
        <dbReference type="Proteomes" id="UP000648077"/>
    </source>
</evidence>
<protein>
    <submittedName>
        <fullName evidence="3">DUF805 domain-containing protein</fullName>
    </submittedName>
</protein>
<feature type="transmembrane region" description="Helical" evidence="1">
    <location>
        <begin position="135"/>
        <end position="152"/>
    </location>
</feature>
<dbReference type="Proteomes" id="UP000648077">
    <property type="component" value="Unassembled WGS sequence"/>
</dbReference>
<feature type="transmembrane region" description="Helical" evidence="1">
    <location>
        <begin position="82"/>
        <end position="100"/>
    </location>
</feature>
<keyword evidence="1" id="KW-0812">Transmembrane</keyword>
<dbReference type="InterPro" id="IPR026870">
    <property type="entry name" value="Zinc_ribbon_dom"/>
</dbReference>
<feature type="domain" description="Zinc-ribbon" evidence="2">
    <location>
        <begin position="8"/>
        <end position="29"/>
    </location>
</feature>
<keyword evidence="1" id="KW-0472">Membrane</keyword>
<dbReference type="InterPro" id="IPR008523">
    <property type="entry name" value="DUF805"/>
</dbReference>
<dbReference type="Pfam" id="PF05656">
    <property type="entry name" value="DUF805"/>
    <property type="match status" value="1"/>
</dbReference>
<feature type="transmembrane region" description="Helical" evidence="1">
    <location>
        <begin position="106"/>
        <end position="123"/>
    </location>
</feature>
<evidence type="ECO:0000313" key="3">
    <source>
        <dbReference type="EMBL" id="MBF2230411.1"/>
    </source>
</evidence>
<dbReference type="AlphaFoldDB" id="A0A8X8FX31"/>